<dbReference type="EMBL" id="NBII01000010">
    <property type="protein sequence ID" value="PAV15527.1"/>
    <property type="molecule type" value="Genomic_DNA"/>
</dbReference>
<gene>
    <name evidence="4" type="ORF">PNOK_0929100</name>
</gene>
<dbReference type="Gene3D" id="1.10.30.10">
    <property type="entry name" value="High mobility group box domain"/>
    <property type="match status" value="1"/>
</dbReference>
<evidence type="ECO:0000256" key="2">
    <source>
        <dbReference type="SAM" id="MobiDB-lite"/>
    </source>
</evidence>
<dbReference type="InterPro" id="IPR036910">
    <property type="entry name" value="HMG_box_dom_sf"/>
</dbReference>
<dbReference type="OrthoDB" id="6247875at2759"/>
<dbReference type="STRING" id="2282107.A0A286U7H9"/>
<evidence type="ECO:0000313" key="5">
    <source>
        <dbReference type="Proteomes" id="UP000217199"/>
    </source>
</evidence>
<feature type="region of interest" description="Disordered" evidence="2">
    <location>
        <begin position="391"/>
        <end position="436"/>
    </location>
</feature>
<reference evidence="4 5" key="1">
    <citation type="journal article" date="2017" name="Mol. Ecol.">
        <title>Comparative and population genomic landscape of Phellinus noxius: A hypervariable fungus causing root rot in trees.</title>
        <authorList>
            <person name="Chung C.L."/>
            <person name="Lee T.J."/>
            <person name="Akiba M."/>
            <person name="Lee H.H."/>
            <person name="Kuo T.H."/>
            <person name="Liu D."/>
            <person name="Ke H.M."/>
            <person name="Yokoi T."/>
            <person name="Roa M.B."/>
            <person name="Lu M.J."/>
            <person name="Chang Y.Y."/>
            <person name="Ann P.J."/>
            <person name="Tsai J.N."/>
            <person name="Chen C.Y."/>
            <person name="Tzean S.S."/>
            <person name="Ota Y."/>
            <person name="Hattori T."/>
            <person name="Sahashi N."/>
            <person name="Liou R.F."/>
            <person name="Kikuchi T."/>
            <person name="Tsai I.J."/>
        </authorList>
    </citation>
    <scope>NUCLEOTIDE SEQUENCE [LARGE SCALE GENOMIC DNA]</scope>
    <source>
        <strain evidence="4 5">FFPRI411160</strain>
    </source>
</reference>
<feature type="region of interest" description="Disordered" evidence="2">
    <location>
        <begin position="129"/>
        <end position="192"/>
    </location>
</feature>
<dbReference type="GO" id="GO:0003677">
    <property type="term" value="F:DNA binding"/>
    <property type="evidence" value="ECO:0007669"/>
    <property type="project" value="UniProtKB-UniRule"/>
</dbReference>
<feature type="compositionally biased region" description="Basic residues" evidence="2">
    <location>
        <begin position="1"/>
        <end position="11"/>
    </location>
</feature>
<evidence type="ECO:0000256" key="1">
    <source>
        <dbReference type="PROSITE-ProRule" id="PRU00267"/>
    </source>
</evidence>
<dbReference type="SMART" id="SM00398">
    <property type="entry name" value="HMG"/>
    <property type="match status" value="1"/>
</dbReference>
<keyword evidence="1" id="KW-0238">DNA-binding</keyword>
<dbReference type="Proteomes" id="UP000217199">
    <property type="component" value="Unassembled WGS sequence"/>
</dbReference>
<comment type="caution">
    <text evidence="4">The sequence shown here is derived from an EMBL/GenBank/DDBJ whole genome shotgun (WGS) entry which is preliminary data.</text>
</comment>
<dbReference type="InterPro" id="IPR009071">
    <property type="entry name" value="HMG_box_dom"/>
</dbReference>
<sequence>MSTTRPSKRRALSSSTSTSMNNLLTNGQSTFQLVLPSSDPTSTSSSTPTFSFHSSDTTPAPTNMSRLIPNVSITPQLKTISFAPNVTPITYSTPNTLDDDLALLEAAAASNSSSSLRFNSDIDFDALRNIGGSDAPSPAKRRRKMGTGKNATKKESSQNSIPGSPATSTSCPNSSPPNSALPPTPQHIPRPPNAFILFRSSFIKSQSVSARTEGNHGTLSKIVGLLWHTLSYEEQLVWKMKARRVYAEHRKRYPGYSFRNGGGKDSKEKDGETSDSTIKKTKGSISTAAKAKETGTSSSNSASSKTKGSNASNGNMNSTSKSAPKVRKTRQVGPRDLERCAHIASLLAAGLKGERLDAAMQEFDLARRPRELRMQFEVPITKEAWAAANAKGTAKKSEVKEIQRKEEVKEGVDEKQDKATTAPMTTTRTPTLTQPHPIKCTVTEAPRVRRSSSAPIPGTGSECVDNGYNYPYPQLPSAYPTQYHATSVEGDVTSVGTGSAYWNGDSQGQGHGQSPQPVSYSAANYSCNPVPIHSARSFVPQPQQTQEQEYASQIYQQQIGQEPFSQASLYTHGHLQHGVPHLQPIATPNSEIIAPAPVEAPSIGSQRRKRSASSDPPIRRPSFALSHSLSYSASQHTWVGQQHHPFSFSAVPQMPTHDSPMLSQVQGPQPWRAPPPDFSGFSFASSCGVTEVAGCSEGAGRGDETPCPLSPIRAASQAPIASVTAVNTNVTSAPAPSLPVDDYEFLDMPSLVDAPSSHMMQHPHERFYPSYQQQQQQHVHGHPQLSIQTSWSPAEYPFSPVPMSTTTSSASAVDLPPSSAVSGISFFGGYDASPNSSSGSAYEFDASGIPQSPATMSASASVSVGTPRDDHEVLSISPTPVAASSGYTGYDVGYDNNNNYEGYTYDGYDDYDGYDVGASAEPFEYNGIRIDQMRAMLNAINSGKMPNLGTAYDDGKGNMVGLNEEGMQEFARFVQNMPGVSH</sequence>
<feature type="compositionally biased region" description="Low complexity" evidence="2">
    <location>
        <begin position="36"/>
        <end position="59"/>
    </location>
</feature>
<feature type="compositionally biased region" description="Basic and acidic residues" evidence="2">
    <location>
        <begin position="395"/>
        <end position="418"/>
    </location>
</feature>
<dbReference type="AlphaFoldDB" id="A0A286U7H9"/>
<name>A0A286U7H9_9AGAM</name>
<keyword evidence="1" id="KW-0539">Nucleus</keyword>
<dbReference type="Pfam" id="PF00505">
    <property type="entry name" value="HMG_box"/>
    <property type="match status" value="1"/>
</dbReference>
<dbReference type="GO" id="GO:0005634">
    <property type="term" value="C:nucleus"/>
    <property type="evidence" value="ECO:0007669"/>
    <property type="project" value="UniProtKB-UniRule"/>
</dbReference>
<dbReference type="CDD" id="cd01389">
    <property type="entry name" value="HMG-box_ROX1-like"/>
    <property type="match status" value="1"/>
</dbReference>
<feature type="compositionally biased region" description="Low complexity" evidence="2">
    <location>
        <begin position="294"/>
        <end position="315"/>
    </location>
</feature>
<feature type="compositionally biased region" description="Low complexity" evidence="2">
    <location>
        <begin position="504"/>
        <end position="517"/>
    </location>
</feature>
<accession>A0A286U7H9</accession>
<feature type="DNA-binding region" description="HMG box" evidence="1">
    <location>
        <begin position="188"/>
        <end position="257"/>
    </location>
</feature>
<evidence type="ECO:0000313" key="4">
    <source>
        <dbReference type="EMBL" id="PAV15527.1"/>
    </source>
</evidence>
<feature type="compositionally biased region" description="Low complexity" evidence="2">
    <location>
        <begin position="420"/>
        <end position="436"/>
    </location>
</feature>
<protein>
    <submittedName>
        <fullName evidence="4">High mobility group</fullName>
    </submittedName>
</protein>
<feature type="region of interest" description="Disordered" evidence="2">
    <location>
        <begin position="598"/>
        <end position="621"/>
    </location>
</feature>
<feature type="compositionally biased region" description="Low complexity" evidence="2">
    <location>
        <begin position="164"/>
        <end position="178"/>
    </location>
</feature>
<dbReference type="InParanoid" id="A0A286U7H9"/>
<feature type="compositionally biased region" description="Low complexity" evidence="2">
    <location>
        <begin position="12"/>
        <end position="26"/>
    </location>
</feature>
<feature type="compositionally biased region" description="Basic and acidic residues" evidence="2">
    <location>
        <begin position="262"/>
        <end position="272"/>
    </location>
</feature>
<dbReference type="SUPFAM" id="SSF47095">
    <property type="entry name" value="HMG-box"/>
    <property type="match status" value="1"/>
</dbReference>
<feature type="domain" description="HMG box" evidence="3">
    <location>
        <begin position="188"/>
        <end position="257"/>
    </location>
</feature>
<feature type="region of interest" description="Disordered" evidence="2">
    <location>
        <begin position="254"/>
        <end position="336"/>
    </location>
</feature>
<proteinExistence type="predicted"/>
<feature type="region of interest" description="Disordered" evidence="2">
    <location>
        <begin position="1"/>
        <end position="65"/>
    </location>
</feature>
<keyword evidence="5" id="KW-1185">Reference proteome</keyword>
<dbReference type="PROSITE" id="PS50118">
    <property type="entry name" value="HMG_BOX_2"/>
    <property type="match status" value="1"/>
</dbReference>
<organism evidence="4 5">
    <name type="scientific">Pyrrhoderma noxium</name>
    <dbReference type="NCBI Taxonomy" id="2282107"/>
    <lineage>
        <taxon>Eukaryota</taxon>
        <taxon>Fungi</taxon>
        <taxon>Dikarya</taxon>
        <taxon>Basidiomycota</taxon>
        <taxon>Agaricomycotina</taxon>
        <taxon>Agaricomycetes</taxon>
        <taxon>Hymenochaetales</taxon>
        <taxon>Hymenochaetaceae</taxon>
        <taxon>Pyrrhoderma</taxon>
    </lineage>
</organism>
<feature type="region of interest" description="Disordered" evidence="2">
    <location>
        <begin position="499"/>
        <end position="522"/>
    </location>
</feature>
<evidence type="ECO:0000259" key="3">
    <source>
        <dbReference type="PROSITE" id="PS50118"/>
    </source>
</evidence>
<feature type="compositionally biased region" description="Pro residues" evidence="2">
    <location>
        <begin position="179"/>
        <end position="192"/>
    </location>
</feature>